<keyword evidence="2" id="KW-1185">Reference proteome</keyword>
<reference evidence="1" key="1">
    <citation type="journal article" date="2019" name="bioRxiv">
        <title>The Genome of the Zebra Mussel, Dreissena polymorpha: A Resource for Invasive Species Research.</title>
        <authorList>
            <person name="McCartney M.A."/>
            <person name="Auch B."/>
            <person name="Kono T."/>
            <person name="Mallez S."/>
            <person name="Zhang Y."/>
            <person name="Obille A."/>
            <person name="Becker A."/>
            <person name="Abrahante J.E."/>
            <person name="Garbe J."/>
            <person name="Badalamenti J.P."/>
            <person name="Herman A."/>
            <person name="Mangelson H."/>
            <person name="Liachko I."/>
            <person name="Sullivan S."/>
            <person name="Sone E.D."/>
            <person name="Koren S."/>
            <person name="Silverstein K.A.T."/>
            <person name="Beckman K.B."/>
            <person name="Gohl D.M."/>
        </authorList>
    </citation>
    <scope>NUCLEOTIDE SEQUENCE</scope>
    <source>
        <strain evidence="1">Duluth1</strain>
        <tissue evidence="1">Whole animal</tissue>
    </source>
</reference>
<sequence>MKANGLFSIGIGERFIVVAGINLRGPEIDYNPVSLIPVAVLGVTYKNASMMVTISSPLKGKNSFQLCSSSKAAAIWDDFTTAIDYLASKLSFDIWCSAPLSASSASSDASVNVEHEYMYTYQRGLIDRTLLNYRCLFPQSFSSISLPDMHAACRASLAAGLARAMLAAGLARATLAAGLARATLAAGLARATLAAGLVRATLAAGLARATLAAYGIRPISHDAYGMLHGYGMLQGNKQEYVGVRDIRDIGITIADDVPGPFKLEIDYIAGEIRI</sequence>
<comment type="caution">
    <text evidence="1">The sequence shown here is derived from an EMBL/GenBank/DDBJ whole genome shotgun (WGS) entry which is preliminary data.</text>
</comment>
<proteinExistence type="predicted"/>
<gene>
    <name evidence="1" type="ORF">DPMN_053342</name>
</gene>
<reference evidence="1" key="2">
    <citation type="submission" date="2020-11" db="EMBL/GenBank/DDBJ databases">
        <authorList>
            <person name="McCartney M.A."/>
            <person name="Auch B."/>
            <person name="Kono T."/>
            <person name="Mallez S."/>
            <person name="Becker A."/>
            <person name="Gohl D.M."/>
            <person name="Silverstein K.A.T."/>
            <person name="Koren S."/>
            <person name="Bechman K.B."/>
            <person name="Herman A."/>
            <person name="Abrahante J.E."/>
            <person name="Garbe J."/>
        </authorList>
    </citation>
    <scope>NUCLEOTIDE SEQUENCE</scope>
    <source>
        <strain evidence="1">Duluth1</strain>
        <tissue evidence="1">Whole animal</tissue>
    </source>
</reference>
<organism evidence="1 2">
    <name type="scientific">Dreissena polymorpha</name>
    <name type="common">Zebra mussel</name>
    <name type="synonym">Mytilus polymorpha</name>
    <dbReference type="NCBI Taxonomy" id="45954"/>
    <lineage>
        <taxon>Eukaryota</taxon>
        <taxon>Metazoa</taxon>
        <taxon>Spiralia</taxon>
        <taxon>Lophotrochozoa</taxon>
        <taxon>Mollusca</taxon>
        <taxon>Bivalvia</taxon>
        <taxon>Autobranchia</taxon>
        <taxon>Heteroconchia</taxon>
        <taxon>Euheterodonta</taxon>
        <taxon>Imparidentia</taxon>
        <taxon>Neoheterodontei</taxon>
        <taxon>Myida</taxon>
        <taxon>Dreissenoidea</taxon>
        <taxon>Dreissenidae</taxon>
        <taxon>Dreissena</taxon>
    </lineage>
</organism>
<accession>A0A9D4HNR5</accession>
<dbReference type="EMBL" id="JAIWYP010000012">
    <property type="protein sequence ID" value="KAH3727407.1"/>
    <property type="molecule type" value="Genomic_DNA"/>
</dbReference>
<evidence type="ECO:0000313" key="2">
    <source>
        <dbReference type="Proteomes" id="UP000828390"/>
    </source>
</evidence>
<evidence type="ECO:0000313" key="1">
    <source>
        <dbReference type="EMBL" id="KAH3727407.1"/>
    </source>
</evidence>
<dbReference type="Proteomes" id="UP000828390">
    <property type="component" value="Unassembled WGS sequence"/>
</dbReference>
<protein>
    <submittedName>
        <fullName evidence="1">Uncharacterized protein</fullName>
    </submittedName>
</protein>
<name>A0A9D4HNR5_DREPO</name>
<dbReference type="AlphaFoldDB" id="A0A9D4HNR5"/>